<sequence>MLETIEDNQPKKFNHEVLNPSNMNKIVPVTPVIGPVPDSSPRPESFDLDRDADANGSNKEATGNGNQENSDGDTNCKGIGLEESEYEAKSYKTILSGMSTIWHLPPPPEERLDHKIILAIEQMSSNSRLKLRACLEGLTKALVPFDVVSLDPESFEDKYRLALPWIRGEAGKIHAMCSSLTYALQREKGAEQTRHLLITLNEITLMVHKLWNPVDSEVYPSDRPGEEKVSRVKYLADLRKLVAEVLDEVVGVDERVDRAKYLRIERQAHLDQSDKPRSDADEAVGRIIVGSKAQGTRTERRTDLENGACHRMFDRHDNDTTSRST</sequence>
<protein>
    <submittedName>
        <fullName evidence="2">Uncharacterized protein</fullName>
    </submittedName>
</protein>
<keyword evidence="3" id="KW-1185">Reference proteome</keyword>
<name>A0A8E2EUS7_9PEZI</name>
<feature type="region of interest" description="Disordered" evidence="1">
    <location>
        <begin position="1"/>
        <end position="78"/>
    </location>
</feature>
<dbReference type="EMBL" id="KV750333">
    <property type="protein sequence ID" value="OCL05251.1"/>
    <property type="molecule type" value="Genomic_DNA"/>
</dbReference>
<feature type="compositionally biased region" description="Low complexity" evidence="1">
    <location>
        <begin position="26"/>
        <end position="37"/>
    </location>
</feature>
<evidence type="ECO:0000256" key="1">
    <source>
        <dbReference type="SAM" id="MobiDB-lite"/>
    </source>
</evidence>
<dbReference type="OrthoDB" id="10606682at2759"/>
<evidence type="ECO:0000313" key="3">
    <source>
        <dbReference type="Proteomes" id="UP000250140"/>
    </source>
</evidence>
<reference evidence="2 3" key="1">
    <citation type="journal article" date="2016" name="Nat. Commun.">
        <title>Ectomycorrhizal ecology is imprinted in the genome of the dominant symbiotic fungus Cenococcum geophilum.</title>
        <authorList>
            <consortium name="DOE Joint Genome Institute"/>
            <person name="Peter M."/>
            <person name="Kohler A."/>
            <person name="Ohm R.A."/>
            <person name="Kuo A."/>
            <person name="Krutzmann J."/>
            <person name="Morin E."/>
            <person name="Arend M."/>
            <person name="Barry K.W."/>
            <person name="Binder M."/>
            <person name="Choi C."/>
            <person name="Clum A."/>
            <person name="Copeland A."/>
            <person name="Grisel N."/>
            <person name="Haridas S."/>
            <person name="Kipfer T."/>
            <person name="LaButti K."/>
            <person name="Lindquist E."/>
            <person name="Lipzen A."/>
            <person name="Maire R."/>
            <person name="Meier B."/>
            <person name="Mihaltcheva S."/>
            <person name="Molinier V."/>
            <person name="Murat C."/>
            <person name="Poggeler S."/>
            <person name="Quandt C.A."/>
            <person name="Sperisen C."/>
            <person name="Tritt A."/>
            <person name="Tisserant E."/>
            <person name="Crous P.W."/>
            <person name="Henrissat B."/>
            <person name="Nehls U."/>
            <person name="Egli S."/>
            <person name="Spatafora J.W."/>
            <person name="Grigoriev I.V."/>
            <person name="Martin F.M."/>
        </authorList>
    </citation>
    <scope>NUCLEOTIDE SEQUENCE [LARGE SCALE GENOMIC DNA]</scope>
    <source>
        <strain evidence="2 3">CBS 207.34</strain>
    </source>
</reference>
<organism evidence="2 3">
    <name type="scientific">Glonium stellatum</name>
    <dbReference type="NCBI Taxonomy" id="574774"/>
    <lineage>
        <taxon>Eukaryota</taxon>
        <taxon>Fungi</taxon>
        <taxon>Dikarya</taxon>
        <taxon>Ascomycota</taxon>
        <taxon>Pezizomycotina</taxon>
        <taxon>Dothideomycetes</taxon>
        <taxon>Pleosporomycetidae</taxon>
        <taxon>Gloniales</taxon>
        <taxon>Gloniaceae</taxon>
        <taxon>Glonium</taxon>
    </lineage>
</organism>
<dbReference type="AlphaFoldDB" id="A0A8E2EUS7"/>
<accession>A0A8E2EUS7</accession>
<proteinExistence type="predicted"/>
<evidence type="ECO:0000313" key="2">
    <source>
        <dbReference type="EMBL" id="OCL05251.1"/>
    </source>
</evidence>
<feature type="compositionally biased region" description="Basic and acidic residues" evidence="1">
    <location>
        <begin position="44"/>
        <end position="53"/>
    </location>
</feature>
<feature type="region of interest" description="Disordered" evidence="1">
    <location>
        <begin position="269"/>
        <end position="325"/>
    </location>
</feature>
<feature type="compositionally biased region" description="Polar residues" evidence="1">
    <location>
        <begin position="55"/>
        <end position="73"/>
    </location>
</feature>
<gene>
    <name evidence="2" type="ORF">AOQ84DRAFT_379779</name>
</gene>
<feature type="compositionally biased region" description="Basic and acidic residues" evidence="1">
    <location>
        <begin position="269"/>
        <end position="284"/>
    </location>
</feature>
<dbReference type="Proteomes" id="UP000250140">
    <property type="component" value="Unassembled WGS sequence"/>
</dbReference>
<feature type="compositionally biased region" description="Basic and acidic residues" evidence="1">
    <location>
        <begin position="311"/>
        <end position="325"/>
    </location>
</feature>